<protein>
    <recommendedName>
        <fullName evidence="7">Shikimate kinase</fullName>
        <shortName evidence="7">SK</shortName>
        <ecNumber evidence="7">2.7.1.71</ecNumber>
    </recommendedName>
</protein>
<comment type="subcellular location">
    <subcellularLocation>
        <location evidence="7">Cytoplasm</location>
    </subcellularLocation>
</comment>
<dbReference type="InterPro" id="IPR000623">
    <property type="entry name" value="Shikimate_kinase/TSH1"/>
</dbReference>
<keyword evidence="1 7" id="KW-0028">Amino-acid biosynthesis</keyword>
<evidence type="ECO:0000256" key="6">
    <source>
        <dbReference type="ARBA" id="ARBA00023141"/>
    </source>
</evidence>
<dbReference type="InterPro" id="IPR031322">
    <property type="entry name" value="Shikimate/glucono_kinase"/>
</dbReference>
<dbReference type="GO" id="GO:0008652">
    <property type="term" value="P:amino acid biosynthetic process"/>
    <property type="evidence" value="ECO:0007669"/>
    <property type="project" value="UniProtKB-KW"/>
</dbReference>
<keyword evidence="7" id="KW-0460">Magnesium</keyword>
<dbReference type="PANTHER" id="PTHR21087">
    <property type="entry name" value="SHIKIMATE KINASE"/>
    <property type="match status" value="1"/>
</dbReference>
<feature type="binding site" evidence="7">
    <location>
        <begin position="10"/>
        <end position="15"/>
    </location>
    <ligand>
        <name>ATP</name>
        <dbReference type="ChEBI" id="CHEBI:30616"/>
    </ligand>
</feature>
<comment type="catalytic activity">
    <reaction evidence="7">
        <text>shikimate + ATP = 3-phosphoshikimate + ADP + H(+)</text>
        <dbReference type="Rhea" id="RHEA:13121"/>
        <dbReference type="ChEBI" id="CHEBI:15378"/>
        <dbReference type="ChEBI" id="CHEBI:30616"/>
        <dbReference type="ChEBI" id="CHEBI:36208"/>
        <dbReference type="ChEBI" id="CHEBI:145989"/>
        <dbReference type="ChEBI" id="CHEBI:456216"/>
        <dbReference type="EC" id="2.7.1.71"/>
    </reaction>
</comment>
<evidence type="ECO:0000256" key="3">
    <source>
        <dbReference type="ARBA" id="ARBA00022741"/>
    </source>
</evidence>
<feature type="binding site" evidence="7">
    <location>
        <position position="56"/>
    </location>
    <ligand>
        <name>substrate</name>
    </ligand>
</feature>
<keyword evidence="6 7" id="KW-0057">Aromatic amino acid biosynthesis</keyword>
<dbReference type="KEGG" id="rhoz:GXP67_08675"/>
<feature type="binding site" evidence="7">
    <location>
        <position position="32"/>
    </location>
    <ligand>
        <name>substrate</name>
    </ligand>
</feature>
<dbReference type="AlphaFoldDB" id="A0A6C0GFH9"/>
<keyword evidence="9" id="KW-1185">Reference proteome</keyword>
<dbReference type="SUPFAM" id="SSF52540">
    <property type="entry name" value="P-loop containing nucleoside triphosphate hydrolases"/>
    <property type="match status" value="1"/>
</dbReference>
<gene>
    <name evidence="7" type="primary">aroK</name>
    <name evidence="8" type="ORF">GXP67_08675</name>
</gene>
<accession>A0A6C0GFH9</accession>
<dbReference type="Gene3D" id="3.40.50.300">
    <property type="entry name" value="P-loop containing nucleotide triphosphate hydrolases"/>
    <property type="match status" value="1"/>
</dbReference>
<dbReference type="GO" id="GO:0005524">
    <property type="term" value="F:ATP binding"/>
    <property type="evidence" value="ECO:0007669"/>
    <property type="project" value="UniProtKB-UniRule"/>
</dbReference>
<dbReference type="PRINTS" id="PR01100">
    <property type="entry name" value="SHIKIMTKNASE"/>
</dbReference>
<dbReference type="Pfam" id="PF01202">
    <property type="entry name" value="SKI"/>
    <property type="match status" value="1"/>
</dbReference>
<reference evidence="8 9" key="1">
    <citation type="submission" date="2020-01" db="EMBL/GenBank/DDBJ databases">
        <authorList>
            <person name="Kim M.K."/>
        </authorList>
    </citation>
    <scope>NUCLEOTIDE SEQUENCE [LARGE SCALE GENOMIC DNA]</scope>
    <source>
        <strain evidence="8 9">172606-1</strain>
    </source>
</reference>
<evidence type="ECO:0000313" key="9">
    <source>
        <dbReference type="Proteomes" id="UP000480178"/>
    </source>
</evidence>
<keyword evidence="4 7" id="KW-0418">Kinase</keyword>
<comment type="subunit">
    <text evidence="7">Monomer.</text>
</comment>
<dbReference type="GO" id="GO:0000287">
    <property type="term" value="F:magnesium ion binding"/>
    <property type="evidence" value="ECO:0007669"/>
    <property type="project" value="UniProtKB-UniRule"/>
</dbReference>
<dbReference type="Proteomes" id="UP000480178">
    <property type="component" value="Chromosome"/>
</dbReference>
<dbReference type="CDD" id="cd00464">
    <property type="entry name" value="SK"/>
    <property type="match status" value="1"/>
</dbReference>
<evidence type="ECO:0000256" key="2">
    <source>
        <dbReference type="ARBA" id="ARBA00022679"/>
    </source>
</evidence>
<keyword evidence="2 7" id="KW-0808">Transferase</keyword>
<keyword evidence="3 7" id="KW-0547">Nucleotide-binding</keyword>
<name>A0A6C0GFH9_9BACT</name>
<evidence type="ECO:0000256" key="7">
    <source>
        <dbReference type="HAMAP-Rule" id="MF_00109"/>
    </source>
</evidence>
<evidence type="ECO:0000313" key="8">
    <source>
        <dbReference type="EMBL" id="QHT66728.1"/>
    </source>
</evidence>
<evidence type="ECO:0000256" key="5">
    <source>
        <dbReference type="ARBA" id="ARBA00022840"/>
    </source>
</evidence>
<dbReference type="GO" id="GO:0004765">
    <property type="term" value="F:shikimate kinase activity"/>
    <property type="evidence" value="ECO:0007669"/>
    <property type="project" value="UniProtKB-UniRule"/>
</dbReference>
<evidence type="ECO:0000256" key="4">
    <source>
        <dbReference type="ARBA" id="ARBA00022777"/>
    </source>
</evidence>
<comment type="pathway">
    <text evidence="7">Metabolic intermediate biosynthesis; chorismate biosynthesis; chorismate from D-erythrose 4-phosphate and phosphoenolpyruvate: step 5/7.</text>
</comment>
<dbReference type="HAMAP" id="MF_00109">
    <property type="entry name" value="Shikimate_kinase"/>
    <property type="match status" value="1"/>
</dbReference>
<comment type="similarity">
    <text evidence="7">Belongs to the shikimate kinase family.</text>
</comment>
<feature type="binding site" evidence="7">
    <location>
        <position position="14"/>
    </location>
    <ligand>
        <name>Mg(2+)</name>
        <dbReference type="ChEBI" id="CHEBI:18420"/>
    </ligand>
</feature>
<dbReference type="InterPro" id="IPR027417">
    <property type="entry name" value="P-loop_NTPase"/>
</dbReference>
<comment type="function">
    <text evidence="7">Catalyzes the specific phosphorylation of the 3-hydroxyl group of shikimic acid using ATP as a cosubstrate.</text>
</comment>
<keyword evidence="7" id="KW-0963">Cytoplasm</keyword>
<dbReference type="GO" id="GO:0009423">
    <property type="term" value="P:chorismate biosynthetic process"/>
    <property type="evidence" value="ECO:0007669"/>
    <property type="project" value="UniProtKB-UniRule"/>
</dbReference>
<dbReference type="EMBL" id="CP048222">
    <property type="protein sequence ID" value="QHT66728.1"/>
    <property type="molecule type" value="Genomic_DNA"/>
</dbReference>
<dbReference type="RefSeq" id="WP_162442781.1">
    <property type="nucleotide sequence ID" value="NZ_CP048222.1"/>
</dbReference>
<dbReference type="EC" id="2.7.1.71" evidence="7"/>
<evidence type="ECO:0000256" key="1">
    <source>
        <dbReference type="ARBA" id="ARBA00022605"/>
    </source>
</evidence>
<dbReference type="PANTHER" id="PTHR21087:SF16">
    <property type="entry name" value="SHIKIMATE KINASE 1, CHLOROPLASTIC"/>
    <property type="match status" value="1"/>
</dbReference>
<feature type="binding site" evidence="7">
    <location>
        <position position="78"/>
    </location>
    <ligand>
        <name>substrate</name>
    </ligand>
</feature>
<dbReference type="GO" id="GO:0005829">
    <property type="term" value="C:cytosol"/>
    <property type="evidence" value="ECO:0007669"/>
    <property type="project" value="TreeGrafter"/>
</dbReference>
<feature type="binding site" evidence="7">
    <location>
        <position position="142"/>
    </location>
    <ligand>
        <name>substrate</name>
    </ligand>
</feature>
<dbReference type="UniPathway" id="UPA00053">
    <property type="reaction ID" value="UER00088"/>
</dbReference>
<comment type="cofactor">
    <cofactor evidence="7">
        <name>Mg(2+)</name>
        <dbReference type="ChEBI" id="CHEBI:18420"/>
    </cofactor>
    <text evidence="7">Binds 1 Mg(2+) ion per subunit.</text>
</comment>
<comment type="caution">
    <text evidence="7">Lacks conserved residue(s) required for the propagation of feature annotation.</text>
</comment>
<feature type="binding site" evidence="7">
    <location>
        <position position="120"/>
    </location>
    <ligand>
        <name>ATP</name>
        <dbReference type="ChEBI" id="CHEBI:30616"/>
    </ligand>
</feature>
<sequence>MRIYLVGMPGSGKSTMGKALARLLQYTFIDLDDRIISQEGMSIAQIFEQKGENYFREAEKQALQATFEEQNILVATGGGTPCFFDNMEQINAQGTSIFLNIPLKQIAGRLSPEKNKKIIRPLFDGKSEEQIKESLQLMWEKRFPFYKQAHLHITSPQTKPEKVMEMLLKTNY</sequence>
<dbReference type="GO" id="GO:0009073">
    <property type="term" value="P:aromatic amino acid family biosynthetic process"/>
    <property type="evidence" value="ECO:0007669"/>
    <property type="project" value="UniProtKB-KW"/>
</dbReference>
<keyword evidence="5 7" id="KW-0067">ATP-binding</keyword>
<proteinExistence type="inferred from homology"/>
<organism evidence="8 9">
    <name type="scientific">Rhodocytophaga rosea</name>
    <dbReference type="NCBI Taxonomy" id="2704465"/>
    <lineage>
        <taxon>Bacteria</taxon>
        <taxon>Pseudomonadati</taxon>
        <taxon>Bacteroidota</taxon>
        <taxon>Cytophagia</taxon>
        <taxon>Cytophagales</taxon>
        <taxon>Rhodocytophagaceae</taxon>
        <taxon>Rhodocytophaga</taxon>
    </lineage>
</organism>
<keyword evidence="7" id="KW-0479">Metal-binding</keyword>